<dbReference type="InterPro" id="IPR001207">
    <property type="entry name" value="Transposase_mutator"/>
</dbReference>
<reference evidence="7" key="1">
    <citation type="submission" date="2017-02" db="EMBL/GenBank/DDBJ databases">
        <authorList>
            <person name="Varghese N."/>
            <person name="Submissions S."/>
        </authorList>
    </citation>
    <scope>NUCLEOTIDE SEQUENCE [LARGE SCALE GENOMIC DNA]</scope>
    <source>
        <strain evidence="7">DSM 15739</strain>
    </source>
</reference>
<evidence type="ECO:0000313" key="6">
    <source>
        <dbReference type="EMBL" id="SJZ32530.1"/>
    </source>
</evidence>
<evidence type="ECO:0000256" key="4">
    <source>
        <dbReference type="ARBA" id="ARBA00023125"/>
    </source>
</evidence>
<dbReference type="EMBL" id="FUWO01000002">
    <property type="protein sequence ID" value="SJZ32530.1"/>
    <property type="molecule type" value="Genomic_DNA"/>
</dbReference>
<dbReference type="Pfam" id="PF00872">
    <property type="entry name" value="Transposase_mut"/>
    <property type="match status" value="1"/>
</dbReference>
<evidence type="ECO:0000256" key="3">
    <source>
        <dbReference type="ARBA" id="ARBA00022578"/>
    </source>
</evidence>
<keyword evidence="5" id="KW-0233">DNA recombination</keyword>
<proteinExistence type="inferred from homology"/>
<evidence type="ECO:0000256" key="2">
    <source>
        <dbReference type="ARBA" id="ARBA00010961"/>
    </source>
</evidence>
<dbReference type="GO" id="GO:0003677">
    <property type="term" value="F:DNA binding"/>
    <property type="evidence" value="ECO:0007669"/>
    <property type="project" value="UniProtKB-KW"/>
</dbReference>
<organism evidence="6 7">
    <name type="scientific">Globicatella sulfidifaciens DSM 15739</name>
    <dbReference type="NCBI Taxonomy" id="1121925"/>
    <lineage>
        <taxon>Bacteria</taxon>
        <taxon>Bacillati</taxon>
        <taxon>Bacillota</taxon>
        <taxon>Bacilli</taxon>
        <taxon>Lactobacillales</taxon>
        <taxon>Aerococcaceae</taxon>
        <taxon>Globicatella</taxon>
    </lineage>
</organism>
<dbReference type="GO" id="GO:0004803">
    <property type="term" value="F:transposase activity"/>
    <property type="evidence" value="ECO:0007669"/>
    <property type="project" value="InterPro"/>
</dbReference>
<comment type="similarity">
    <text evidence="2">Belongs to the transposase mutator family.</text>
</comment>
<dbReference type="GO" id="GO:0006313">
    <property type="term" value="P:DNA transposition"/>
    <property type="evidence" value="ECO:0007669"/>
    <property type="project" value="InterPro"/>
</dbReference>
<evidence type="ECO:0000313" key="7">
    <source>
        <dbReference type="Proteomes" id="UP000189941"/>
    </source>
</evidence>
<sequence>MPQVHFTLNLEEIKNLIGVEVKDNISKSILTKVFNQLMEKERYEYLDNEAYQRDPNRMSYRNGYYDRDYTTRLVTLNL</sequence>
<keyword evidence="7" id="KW-1185">Reference proteome</keyword>
<evidence type="ECO:0000256" key="1">
    <source>
        <dbReference type="ARBA" id="ARBA00002190"/>
    </source>
</evidence>
<comment type="function">
    <text evidence="1">Required for the transposition of the insertion element.</text>
</comment>
<name>A0A1T4JQR0_9LACT</name>
<keyword evidence="4" id="KW-0238">DNA-binding</keyword>
<dbReference type="AlphaFoldDB" id="A0A1T4JQR0"/>
<dbReference type="RefSeq" id="WP_078755167.1">
    <property type="nucleotide sequence ID" value="NZ_FUWO01000002.1"/>
</dbReference>
<dbReference type="OrthoDB" id="9779930at2"/>
<protein>
    <submittedName>
        <fullName evidence="6">Transposase, Mutator family</fullName>
    </submittedName>
</protein>
<keyword evidence="3" id="KW-0815">Transposition</keyword>
<evidence type="ECO:0000256" key="5">
    <source>
        <dbReference type="ARBA" id="ARBA00023172"/>
    </source>
</evidence>
<gene>
    <name evidence="6" type="ORF">SAMN02746011_00310</name>
</gene>
<dbReference type="STRING" id="1121925.SAMN02746011_00310"/>
<dbReference type="Proteomes" id="UP000189941">
    <property type="component" value="Unassembled WGS sequence"/>
</dbReference>
<accession>A0A1T4JQR0</accession>